<evidence type="ECO:0000256" key="1">
    <source>
        <dbReference type="SAM" id="SignalP"/>
    </source>
</evidence>
<keyword evidence="4" id="KW-1185">Reference proteome</keyword>
<protein>
    <recommendedName>
        <fullName evidence="2">PepSY domain-containing protein</fullName>
    </recommendedName>
</protein>
<name>A0ABS1D6A5_9PROT</name>
<evidence type="ECO:0000313" key="4">
    <source>
        <dbReference type="Proteomes" id="UP000697995"/>
    </source>
</evidence>
<dbReference type="InterPro" id="IPR025711">
    <property type="entry name" value="PepSY"/>
</dbReference>
<feature type="signal peptide" evidence="1">
    <location>
        <begin position="1"/>
        <end position="20"/>
    </location>
</feature>
<evidence type="ECO:0000313" key="3">
    <source>
        <dbReference type="EMBL" id="MBK1662423.1"/>
    </source>
</evidence>
<accession>A0ABS1D6A5</accession>
<sequence>MRQTMLAASLGLALGATAWAGIAAGQPAPAAPAEALRFSDLAARLEAQGFLIREMEREREGFEVKATDRDGREVKLRLDAATGQVLRSEDRR</sequence>
<feature type="chain" id="PRO_5046935831" description="PepSY domain-containing protein" evidence="1">
    <location>
        <begin position="21"/>
        <end position="92"/>
    </location>
</feature>
<comment type="caution">
    <text evidence="3">The sequence shown here is derived from an EMBL/GenBank/DDBJ whole genome shotgun (WGS) entry which is preliminary data.</text>
</comment>
<dbReference type="EMBL" id="NRSG01000560">
    <property type="protein sequence ID" value="MBK1662423.1"/>
    <property type="molecule type" value="Genomic_DNA"/>
</dbReference>
<proteinExistence type="predicted"/>
<keyword evidence="1" id="KW-0732">Signal</keyword>
<dbReference type="Pfam" id="PF13670">
    <property type="entry name" value="PepSY_2"/>
    <property type="match status" value="1"/>
</dbReference>
<gene>
    <name evidence="3" type="ORF">CKO45_30040</name>
</gene>
<reference evidence="3 4" key="1">
    <citation type="journal article" date="2020" name="Microorganisms">
        <title>Osmotic Adaptation and Compatible Solute Biosynthesis of Phototrophic Bacteria as Revealed from Genome Analyses.</title>
        <authorList>
            <person name="Imhoff J.F."/>
            <person name="Rahn T."/>
            <person name="Kunzel S."/>
            <person name="Keller A."/>
            <person name="Neulinger S.C."/>
        </authorList>
    </citation>
    <scope>NUCLEOTIDE SEQUENCE [LARGE SCALE GENOMIC DNA]</scope>
    <source>
        <strain evidence="3 4">DSM 15382</strain>
    </source>
</reference>
<evidence type="ECO:0000259" key="2">
    <source>
        <dbReference type="Pfam" id="PF13670"/>
    </source>
</evidence>
<dbReference type="Proteomes" id="UP000697995">
    <property type="component" value="Unassembled WGS sequence"/>
</dbReference>
<feature type="domain" description="PepSY" evidence="2">
    <location>
        <begin position="9"/>
        <end position="88"/>
    </location>
</feature>
<dbReference type="RefSeq" id="WP_133223413.1">
    <property type="nucleotide sequence ID" value="NZ_NRSG01000560.1"/>
</dbReference>
<organism evidence="3 4">
    <name type="scientific">Paracraurococcus ruber</name>
    <dbReference type="NCBI Taxonomy" id="77675"/>
    <lineage>
        <taxon>Bacteria</taxon>
        <taxon>Pseudomonadati</taxon>
        <taxon>Pseudomonadota</taxon>
        <taxon>Alphaproteobacteria</taxon>
        <taxon>Acetobacterales</taxon>
        <taxon>Roseomonadaceae</taxon>
        <taxon>Paracraurococcus</taxon>
    </lineage>
</organism>